<dbReference type="InterPro" id="IPR058240">
    <property type="entry name" value="rSAM_sf"/>
</dbReference>
<feature type="region of interest" description="Disordered" evidence="16">
    <location>
        <begin position="41"/>
        <end position="65"/>
    </location>
</feature>
<keyword evidence="10" id="KW-0694">RNA-binding</keyword>
<dbReference type="Pfam" id="PF04055">
    <property type="entry name" value="Radical_SAM"/>
    <property type="match status" value="1"/>
</dbReference>
<evidence type="ECO:0000256" key="12">
    <source>
        <dbReference type="ARBA" id="ARBA00023014"/>
    </source>
</evidence>
<dbReference type="InterPro" id="IPR016181">
    <property type="entry name" value="Acyl_CoA_acyltransferase"/>
</dbReference>
<evidence type="ECO:0000256" key="8">
    <source>
        <dbReference type="ARBA" id="ARBA00022694"/>
    </source>
</evidence>
<evidence type="ECO:0000256" key="2">
    <source>
        <dbReference type="ARBA" id="ARBA00005217"/>
    </source>
</evidence>
<dbReference type="PANTHER" id="PTHR11135">
    <property type="entry name" value="HISTONE ACETYLTRANSFERASE-RELATED"/>
    <property type="match status" value="1"/>
</dbReference>
<dbReference type="SUPFAM" id="SSF102114">
    <property type="entry name" value="Radical SAM enzymes"/>
    <property type="match status" value="1"/>
</dbReference>
<dbReference type="Pfam" id="PF16199">
    <property type="entry name" value="Radical_SAM_C"/>
    <property type="match status" value="1"/>
</dbReference>
<keyword evidence="11" id="KW-0408">Iron</keyword>
<dbReference type="PANTHER" id="PTHR11135:SF2">
    <property type="entry name" value="ELONGATOR COMPLEX PROTEIN 3"/>
    <property type="match status" value="1"/>
</dbReference>
<evidence type="ECO:0000313" key="19">
    <source>
        <dbReference type="Proteomes" id="UP000177122"/>
    </source>
</evidence>
<evidence type="ECO:0000256" key="9">
    <source>
        <dbReference type="ARBA" id="ARBA00022723"/>
    </source>
</evidence>
<gene>
    <name evidence="18" type="ORF">A2845_03335</name>
</gene>
<dbReference type="SUPFAM" id="SSF55729">
    <property type="entry name" value="Acyl-CoA N-acyltransferases (Nat)"/>
    <property type="match status" value="1"/>
</dbReference>
<reference evidence="18 19" key="1">
    <citation type="journal article" date="2016" name="Nat. Commun.">
        <title>Thousands of microbial genomes shed light on interconnected biogeochemical processes in an aquifer system.</title>
        <authorList>
            <person name="Anantharaman K."/>
            <person name="Brown C.T."/>
            <person name="Hug L.A."/>
            <person name="Sharon I."/>
            <person name="Castelle C.J."/>
            <person name="Probst A.J."/>
            <person name="Thomas B.C."/>
            <person name="Singh A."/>
            <person name="Wilkins M.J."/>
            <person name="Karaoz U."/>
            <person name="Brodie E.L."/>
            <person name="Williams K.H."/>
            <person name="Hubbard S.S."/>
            <person name="Banfield J.F."/>
        </authorList>
    </citation>
    <scope>NUCLEOTIDE SEQUENCE [LARGE SCALE GENOMIC DNA]</scope>
</reference>
<comment type="cofactor">
    <cofactor evidence="1">
        <name>[4Fe-4S] cluster</name>
        <dbReference type="ChEBI" id="CHEBI:49883"/>
    </cofactor>
</comment>
<keyword evidence="8" id="KW-0819">tRNA processing</keyword>
<evidence type="ECO:0000256" key="4">
    <source>
        <dbReference type="ARBA" id="ARBA00022485"/>
    </source>
</evidence>
<comment type="pathway">
    <text evidence="2">tRNA modification.</text>
</comment>
<dbReference type="InterPro" id="IPR007197">
    <property type="entry name" value="rSAM"/>
</dbReference>
<dbReference type="InterPro" id="IPR032432">
    <property type="entry name" value="Radical_SAM_C"/>
</dbReference>
<dbReference type="GO" id="GO:0106261">
    <property type="term" value="F:tRNA uridine(34) acetyltransferase activity"/>
    <property type="evidence" value="ECO:0007669"/>
    <property type="project" value="UniProtKB-EC"/>
</dbReference>
<feature type="domain" description="Radical SAM core" evidence="17">
    <location>
        <begin position="105"/>
        <end position="381"/>
    </location>
</feature>
<feature type="compositionally biased region" description="Basic and acidic residues" evidence="16">
    <location>
        <begin position="53"/>
        <end position="62"/>
    </location>
</feature>
<dbReference type="GO" id="GO:0002926">
    <property type="term" value="P:tRNA wobble base 5-methoxycarbonylmethyl-2-thiouridinylation"/>
    <property type="evidence" value="ECO:0007669"/>
    <property type="project" value="TreeGrafter"/>
</dbReference>
<dbReference type="InterPro" id="IPR006638">
    <property type="entry name" value="Elp3/MiaA/NifB-like_rSAM"/>
</dbReference>
<evidence type="ECO:0000256" key="16">
    <source>
        <dbReference type="SAM" id="MobiDB-lite"/>
    </source>
</evidence>
<dbReference type="GO" id="GO:0051539">
    <property type="term" value="F:4 iron, 4 sulfur cluster binding"/>
    <property type="evidence" value="ECO:0007669"/>
    <property type="project" value="UniProtKB-KW"/>
</dbReference>
<keyword evidence="13" id="KW-0012">Acyltransferase</keyword>
<dbReference type="SMART" id="SM00729">
    <property type="entry name" value="Elp3"/>
    <property type="match status" value="1"/>
</dbReference>
<keyword evidence="7" id="KW-0949">S-adenosyl-L-methionine</keyword>
<evidence type="ECO:0000256" key="3">
    <source>
        <dbReference type="ARBA" id="ARBA00005494"/>
    </source>
</evidence>
<dbReference type="SFLD" id="SFLDG01086">
    <property type="entry name" value="elongater_protein-like"/>
    <property type="match status" value="1"/>
</dbReference>
<evidence type="ECO:0000256" key="5">
    <source>
        <dbReference type="ARBA" id="ARBA00022555"/>
    </source>
</evidence>
<protein>
    <recommendedName>
        <fullName evidence="14">tRNA carboxymethyluridine synthase</fullName>
        <ecNumber evidence="14">2.3.1.311</ecNumber>
    </recommendedName>
</protein>
<keyword evidence="6" id="KW-0808">Transferase</keyword>
<keyword evidence="9" id="KW-0479">Metal-binding</keyword>
<evidence type="ECO:0000256" key="7">
    <source>
        <dbReference type="ARBA" id="ARBA00022691"/>
    </source>
</evidence>
<dbReference type="SFLD" id="SFLDF00344">
    <property type="entry name" value="ELP3-like"/>
    <property type="match status" value="1"/>
</dbReference>
<organism evidence="18 19">
    <name type="scientific">Candidatus Lloydbacteria bacterium RIFCSPHIGHO2_01_FULL_49_22</name>
    <dbReference type="NCBI Taxonomy" id="1798658"/>
    <lineage>
        <taxon>Bacteria</taxon>
        <taxon>Candidatus Lloydiibacteriota</taxon>
    </lineage>
</organism>
<name>A0A1G2CYU1_9BACT</name>
<dbReference type="GO" id="GO:0005737">
    <property type="term" value="C:cytoplasm"/>
    <property type="evidence" value="ECO:0007669"/>
    <property type="project" value="TreeGrafter"/>
</dbReference>
<dbReference type="InterPro" id="IPR039661">
    <property type="entry name" value="ELP3"/>
</dbReference>
<comment type="catalytic activity">
    <reaction evidence="15">
        <text>uridine(34) in tRNA + acetyl-CoA + S-adenosyl-L-methionine + H2O = 5-(carboxymethyl)uridine(34) in tRNA + 5'-deoxyadenosine + L-methionine + CoA + 2 H(+)</text>
        <dbReference type="Rhea" id="RHEA:61020"/>
        <dbReference type="Rhea" id="RHEA-COMP:10407"/>
        <dbReference type="Rhea" id="RHEA-COMP:11727"/>
        <dbReference type="ChEBI" id="CHEBI:15377"/>
        <dbReference type="ChEBI" id="CHEBI:15378"/>
        <dbReference type="ChEBI" id="CHEBI:17319"/>
        <dbReference type="ChEBI" id="CHEBI:57287"/>
        <dbReference type="ChEBI" id="CHEBI:57288"/>
        <dbReference type="ChEBI" id="CHEBI:57844"/>
        <dbReference type="ChEBI" id="CHEBI:59789"/>
        <dbReference type="ChEBI" id="CHEBI:65315"/>
        <dbReference type="ChEBI" id="CHEBI:74882"/>
        <dbReference type="EC" id="2.3.1.311"/>
    </reaction>
    <physiologicalReaction direction="left-to-right" evidence="15">
        <dbReference type="Rhea" id="RHEA:61021"/>
    </physiologicalReaction>
</comment>
<keyword evidence="4" id="KW-0004">4Fe-4S</keyword>
<evidence type="ECO:0000256" key="14">
    <source>
        <dbReference type="ARBA" id="ARBA00044771"/>
    </source>
</evidence>
<dbReference type="SFLD" id="SFLDS00029">
    <property type="entry name" value="Radical_SAM"/>
    <property type="match status" value="1"/>
</dbReference>
<comment type="caution">
    <text evidence="18">The sequence shown here is derived from an EMBL/GenBank/DDBJ whole genome shotgun (WGS) entry which is preliminary data.</text>
</comment>
<dbReference type="InterPro" id="IPR034687">
    <property type="entry name" value="ELP3-like"/>
</dbReference>
<dbReference type="EMBL" id="MHLI01000006">
    <property type="protein sequence ID" value="OGZ05811.1"/>
    <property type="molecule type" value="Genomic_DNA"/>
</dbReference>
<dbReference type="GO" id="GO:0000049">
    <property type="term" value="F:tRNA binding"/>
    <property type="evidence" value="ECO:0007669"/>
    <property type="project" value="UniProtKB-KW"/>
</dbReference>
<proteinExistence type="inferred from homology"/>
<evidence type="ECO:0000256" key="15">
    <source>
        <dbReference type="ARBA" id="ARBA00047372"/>
    </source>
</evidence>
<dbReference type="NCBIfam" id="TIGR01211">
    <property type="entry name" value="ELP3"/>
    <property type="match status" value="1"/>
</dbReference>
<dbReference type="PROSITE" id="PS51918">
    <property type="entry name" value="RADICAL_SAM"/>
    <property type="match status" value="1"/>
</dbReference>
<evidence type="ECO:0000259" key="17">
    <source>
        <dbReference type="PROSITE" id="PS51918"/>
    </source>
</evidence>
<dbReference type="AlphaFoldDB" id="A0A1G2CYU1"/>
<evidence type="ECO:0000256" key="6">
    <source>
        <dbReference type="ARBA" id="ARBA00022679"/>
    </source>
</evidence>
<dbReference type="Gene3D" id="3.30.750.200">
    <property type="match status" value="1"/>
</dbReference>
<comment type="similarity">
    <text evidence="3">Belongs to the ELP3 family.</text>
</comment>
<keyword evidence="5" id="KW-0820">tRNA-binding</keyword>
<dbReference type="Gene3D" id="3.40.630.30">
    <property type="match status" value="1"/>
</dbReference>
<evidence type="ECO:0000313" key="18">
    <source>
        <dbReference type="EMBL" id="OGZ05811.1"/>
    </source>
</evidence>
<evidence type="ECO:0000256" key="11">
    <source>
        <dbReference type="ARBA" id="ARBA00023004"/>
    </source>
</evidence>
<dbReference type="CDD" id="cd01335">
    <property type="entry name" value="Radical_SAM"/>
    <property type="match status" value="1"/>
</dbReference>
<dbReference type="GO" id="GO:0033588">
    <property type="term" value="C:elongator holoenzyme complex"/>
    <property type="evidence" value="ECO:0007669"/>
    <property type="project" value="TreeGrafter"/>
</dbReference>
<evidence type="ECO:0000256" key="1">
    <source>
        <dbReference type="ARBA" id="ARBA00001966"/>
    </source>
</evidence>
<evidence type="ECO:0000256" key="13">
    <source>
        <dbReference type="ARBA" id="ARBA00023315"/>
    </source>
</evidence>
<evidence type="ECO:0000256" key="10">
    <source>
        <dbReference type="ARBA" id="ARBA00022884"/>
    </source>
</evidence>
<accession>A0A1G2CYU1</accession>
<keyword evidence="12" id="KW-0411">Iron-sulfur</keyword>
<dbReference type="EC" id="2.3.1.311" evidence="14"/>
<dbReference type="Proteomes" id="UP000177122">
    <property type="component" value="Unassembled WGS sequence"/>
</dbReference>
<sequence length="565" mass="64380">MGDGLVFFTRMLFSNIRTDQDVEKLKKRIVKDATLSARLREMREGGGGYTKTGESRHDKNELDGSIQMPTKSEVLALYRALVKEGTEEVNIEAEMALRKIKTKSNSGVAVVSLLTKPFACPGRCTYCPTDISMPKSYLAKEPAAARALANDFDPYAQITGRLKALEDNGHPIDKIEMIVIGGTWSFYHPIYQEEFLIGCYRACNDYVAGKDSRTEIYEDRLAYLLELQDENEHAACRIIGLSIETRPDYITDFEIERLRAFGVTKVEIGVQHLDDAVLKLTKRDMKIERVKQATELLRNAGLKIVYHMMPNLPGSTVARDIAMFGELFSGEDFQPDMLKIYPCMVLDNSELYETWKKGQFTPYTDQELIEVLRGAKQQVPPYVRILRVIRDIPATYIKAGSHVSNLRQAMDEDMKKNGWQCKCIRCREIREGEVNPDDFMLSNITYRTRTGEEQFLSFENPGARKLVSFTRLRLPDNHGEDAVLHVLRGAALIRELHTYGRHTRVGDESNQSQHVGFGRRLIAEAERIAKEKGYKKMAIISGVGVREYYRKLGYALEGTYMIKYL</sequence>
<dbReference type="GO" id="GO:0046872">
    <property type="term" value="F:metal ion binding"/>
    <property type="evidence" value="ECO:0007669"/>
    <property type="project" value="UniProtKB-KW"/>
</dbReference>